<sequence>MGFNSSLTTGIRHKMANPNLPSQHADLLTNKSPAVIFLGCLECHVCLKYAAAILIFPMAKDFVAAASTSREPVKLNMALKFQSGARPDIPDFSLKYPDIS</sequence>
<evidence type="ECO:0000313" key="1">
    <source>
        <dbReference type="EMBL" id="OMO89701.1"/>
    </source>
</evidence>
<dbReference type="AlphaFoldDB" id="A0A1R3J4E9"/>
<organism evidence="1 2">
    <name type="scientific">Corchorus olitorius</name>
    <dbReference type="NCBI Taxonomy" id="93759"/>
    <lineage>
        <taxon>Eukaryota</taxon>
        <taxon>Viridiplantae</taxon>
        <taxon>Streptophyta</taxon>
        <taxon>Embryophyta</taxon>
        <taxon>Tracheophyta</taxon>
        <taxon>Spermatophyta</taxon>
        <taxon>Magnoliopsida</taxon>
        <taxon>eudicotyledons</taxon>
        <taxon>Gunneridae</taxon>
        <taxon>Pentapetalae</taxon>
        <taxon>rosids</taxon>
        <taxon>malvids</taxon>
        <taxon>Malvales</taxon>
        <taxon>Malvaceae</taxon>
        <taxon>Grewioideae</taxon>
        <taxon>Apeibeae</taxon>
        <taxon>Corchorus</taxon>
    </lineage>
</organism>
<dbReference type="EMBL" id="AWUE01016703">
    <property type="protein sequence ID" value="OMO89701.1"/>
    <property type="molecule type" value="Genomic_DNA"/>
</dbReference>
<evidence type="ECO:0000313" key="2">
    <source>
        <dbReference type="Proteomes" id="UP000187203"/>
    </source>
</evidence>
<comment type="caution">
    <text evidence="1">The sequence shown here is derived from an EMBL/GenBank/DDBJ whole genome shotgun (WGS) entry which is preliminary data.</text>
</comment>
<proteinExistence type="predicted"/>
<gene>
    <name evidence="1" type="ORF">COLO4_19633</name>
</gene>
<name>A0A1R3J4E9_9ROSI</name>
<accession>A0A1R3J4E9</accession>
<reference evidence="2" key="1">
    <citation type="submission" date="2013-09" db="EMBL/GenBank/DDBJ databases">
        <title>Corchorus olitorius genome sequencing.</title>
        <authorList>
            <person name="Alam M."/>
            <person name="Haque M.S."/>
            <person name="Islam M.S."/>
            <person name="Emdad E.M."/>
            <person name="Islam M.M."/>
            <person name="Ahmed B."/>
            <person name="Halim A."/>
            <person name="Hossen Q.M.M."/>
            <person name="Hossain M.Z."/>
            <person name="Ahmed R."/>
            <person name="Khan M.M."/>
            <person name="Islam R."/>
            <person name="Rashid M.M."/>
            <person name="Khan S.A."/>
            <person name="Rahman M.S."/>
            <person name="Alam M."/>
            <person name="Yahiya A.S."/>
            <person name="Khan M.S."/>
            <person name="Azam M.S."/>
            <person name="Haque T."/>
            <person name="Lashkar M.Z.H."/>
            <person name="Akhand A.I."/>
            <person name="Morshed G."/>
            <person name="Roy S."/>
            <person name="Uddin K.S."/>
            <person name="Rabeya T."/>
            <person name="Hossain A.S."/>
            <person name="Chowdhury A."/>
            <person name="Snigdha A.R."/>
            <person name="Mortoza M.S."/>
            <person name="Matin S.A."/>
            <person name="Hoque S.M.E."/>
            <person name="Islam M.K."/>
            <person name="Roy D.K."/>
            <person name="Haider R."/>
            <person name="Moosa M.M."/>
            <person name="Elias S.M."/>
            <person name="Hasan A.M."/>
            <person name="Jahan S."/>
            <person name="Shafiuddin M."/>
            <person name="Mahmood N."/>
            <person name="Shommy N.S."/>
        </authorList>
    </citation>
    <scope>NUCLEOTIDE SEQUENCE [LARGE SCALE GENOMIC DNA]</scope>
    <source>
        <strain evidence="2">cv. O-4</strain>
    </source>
</reference>
<keyword evidence="2" id="KW-1185">Reference proteome</keyword>
<dbReference type="Proteomes" id="UP000187203">
    <property type="component" value="Unassembled WGS sequence"/>
</dbReference>
<protein>
    <submittedName>
        <fullName evidence="1">Uncharacterized protein</fullName>
    </submittedName>
</protein>